<proteinExistence type="predicted"/>
<comment type="caution">
    <text evidence="1">The sequence shown here is derived from an EMBL/GenBank/DDBJ whole genome shotgun (WGS) entry which is preliminary data.</text>
</comment>
<protein>
    <submittedName>
        <fullName evidence="1">Uncharacterized protein</fullName>
    </submittedName>
</protein>
<organism evidence="1 2">
    <name type="scientific">Discina gigas</name>
    <dbReference type="NCBI Taxonomy" id="1032678"/>
    <lineage>
        <taxon>Eukaryota</taxon>
        <taxon>Fungi</taxon>
        <taxon>Dikarya</taxon>
        <taxon>Ascomycota</taxon>
        <taxon>Pezizomycotina</taxon>
        <taxon>Pezizomycetes</taxon>
        <taxon>Pezizales</taxon>
        <taxon>Discinaceae</taxon>
        <taxon>Discina</taxon>
    </lineage>
</organism>
<sequence>MQQSRSSDSKETTVCRDSLSQIQFGKFKRTARPKIDELQANIERGENWQASERVLRAILRGNPGYHFVQTEEEERSMQLQLMKNMPEFTVQDKVNLEDVVRAYEDGSLQCPAAGKGVLYFGGEGETPNAVDMIDYPVVEKADVLIVHERRDTTHLDRAVSSSTETSADILLDREIEALIVALGF</sequence>
<name>A0ABR3GA13_9PEZI</name>
<keyword evidence="2" id="KW-1185">Reference proteome</keyword>
<reference evidence="1 2" key="1">
    <citation type="submission" date="2024-02" db="EMBL/GenBank/DDBJ databases">
        <title>Discinaceae phylogenomics.</title>
        <authorList>
            <person name="Dirks A.C."/>
            <person name="James T.Y."/>
        </authorList>
    </citation>
    <scope>NUCLEOTIDE SEQUENCE [LARGE SCALE GENOMIC DNA]</scope>
    <source>
        <strain evidence="1 2">ACD0624</strain>
    </source>
</reference>
<evidence type="ECO:0000313" key="2">
    <source>
        <dbReference type="Proteomes" id="UP001447188"/>
    </source>
</evidence>
<evidence type="ECO:0000313" key="1">
    <source>
        <dbReference type="EMBL" id="KAL0632799.1"/>
    </source>
</evidence>
<dbReference type="Proteomes" id="UP001447188">
    <property type="component" value="Unassembled WGS sequence"/>
</dbReference>
<dbReference type="EMBL" id="JBBBZM010000150">
    <property type="protein sequence ID" value="KAL0632799.1"/>
    <property type="molecule type" value="Genomic_DNA"/>
</dbReference>
<gene>
    <name evidence="1" type="ORF">Q9L58_008315</name>
</gene>
<accession>A0ABR3GA13</accession>